<dbReference type="PATRIC" id="fig|1703771.3.peg.1409"/>
<organism evidence="1 2">
    <name type="scientific">candidate division TA06 bacterium DG_26</name>
    <dbReference type="NCBI Taxonomy" id="1703771"/>
    <lineage>
        <taxon>Bacteria</taxon>
        <taxon>Bacteria division TA06</taxon>
    </lineage>
</organism>
<proteinExistence type="predicted"/>
<dbReference type="EMBL" id="LIZT01000005">
    <property type="protein sequence ID" value="KPJ51182.1"/>
    <property type="molecule type" value="Genomic_DNA"/>
</dbReference>
<evidence type="ECO:0000313" key="1">
    <source>
        <dbReference type="EMBL" id="KPJ51182.1"/>
    </source>
</evidence>
<reference evidence="1 2" key="1">
    <citation type="journal article" date="2015" name="Microbiome">
        <title>Genomic resolution of linkages in carbon, nitrogen, and sulfur cycling among widespread estuary sediment bacteria.</title>
        <authorList>
            <person name="Baker B.J."/>
            <person name="Lazar C.S."/>
            <person name="Teske A.P."/>
            <person name="Dick G.J."/>
        </authorList>
    </citation>
    <scope>NUCLEOTIDE SEQUENCE [LARGE SCALE GENOMIC DNA]</scope>
    <source>
        <strain evidence="1">DG_26</strain>
    </source>
</reference>
<sequence>VFIHFFFQDKIGVRDSEILPLIRCTCDTSNPKEWYYALMDYGAMLKQRYPNPNQRSAHYRRQSRFEDSDRQIRGMILRTLIMEPHMQEYQIIRKLGKKSQRVRKNIIQLEMEGFIRRKGKCLTIA</sequence>
<comment type="caution">
    <text evidence="1">The sequence shown here is derived from an EMBL/GenBank/DDBJ whole genome shotgun (WGS) entry which is preliminary data.</text>
</comment>
<accession>A0A0S7WLY5</accession>
<protein>
    <submittedName>
        <fullName evidence="1">Endonuclease III</fullName>
    </submittedName>
</protein>
<keyword evidence="1" id="KW-0378">Hydrolase</keyword>
<feature type="non-terminal residue" evidence="1">
    <location>
        <position position="1"/>
    </location>
</feature>
<keyword evidence="1" id="KW-0255">Endonuclease</keyword>
<name>A0A0S7WLY5_UNCT6</name>
<dbReference type="GO" id="GO:0004519">
    <property type="term" value="F:endonuclease activity"/>
    <property type="evidence" value="ECO:0007669"/>
    <property type="project" value="UniProtKB-KW"/>
</dbReference>
<dbReference type="AlphaFoldDB" id="A0A0S7WLY5"/>
<gene>
    <name evidence="1" type="ORF">AMJ40_00845</name>
</gene>
<evidence type="ECO:0000313" key="2">
    <source>
        <dbReference type="Proteomes" id="UP000051124"/>
    </source>
</evidence>
<keyword evidence="1" id="KW-0540">Nuclease</keyword>
<dbReference type="Proteomes" id="UP000051124">
    <property type="component" value="Unassembled WGS sequence"/>
</dbReference>